<reference evidence="1" key="1">
    <citation type="journal article" date="2021" name="Proc. Natl. Acad. Sci. U.S.A.">
        <title>A Catalog of Tens of Thousands of Viruses from Human Metagenomes Reveals Hidden Associations with Chronic Diseases.</title>
        <authorList>
            <person name="Tisza M.J."/>
            <person name="Buck C.B."/>
        </authorList>
    </citation>
    <scope>NUCLEOTIDE SEQUENCE</scope>
    <source>
        <strain evidence="1">Ct3it16</strain>
    </source>
</reference>
<proteinExistence type="predicted"/>
<name>A0A8S5PGH2_9CAUD</name>
<dbReference type="Gene3D" id="2.60.40.3940">
    <property type="match status" value="1"/>
</dbReference>
<organism evidence="1">
    <name type="scientific">Myoviridae sp. ct3it16</name>
    <dbReference type="NCBI Taxonomy" id="2825027"/>
    <lineage>
        <taxon>Viruses</taxon>
        <taxon>Duplodnaviria</taxon>
        <taxon>Heunggongvirae</taxon>
        <taxon>Uroviricota</taxon>
        <taxon>Caudoviricetes</taxon>
    </lineage>
</organism>
<accession>A0A8S5PGH2</accession>
<dbReference type="EMBL" id="BK015432">
    <property type="protein sequence ID" value="DAE06263.1"/>
    <property type="molecule type" value="Genomic_DNA"/>
</dbReference>
<protein>
    <submittedName>
        <fullName evidence="1">Uncharacterized protein</fullName>
    </submittedName>
</protein>
<evidence type="ECO:0000313" key="1">
    <source>
        <dbReference type="EMBL" id="DAE06263.1"/>
    </source>
</evidence>
<sequence>MKQSTLDLIKNINENTFIPATTQNELFELFQLDTVADLRKVSRNFMKVYELLEHFDNQTSNATKEKEGIVKFGTEAGNAIDAETWKQAIGQTLGGYVSKVENKEAGKWYINDLTDGKIYKCIQTHTSTSFDITKFVDITNVGLSDKVENLFGFGESWIKFPNGLVLFWKSYLITEYPQTCHFPLEFNSVPNILVTPVYGGTNLDFNVYVDTATKKSVKVFNKNKGWIVILAIGYAK</sequence>